<dbReference type="RefSeq" id="WP_397614997.1">
    <property type="nucleotide sequence ID" value="NZ_JBIRRB010000022.1"/>
</dbReference>
<organism evidence="1 2">
    <name type="scientific">Streptomyces abikoensis</name>
    <dbReference type="NCBI Taxonomy" id="97398"/>
    <lineage>
        <taxon>Bacteria</taxon>
        <taxon>Bacillati</taxon>
        <taxon>Actinomycetota</taxon>
        <taxon>Actinomycetes</taxon>
        <taxon>Kitasatosporales</taxon>
        <taxon>Streptomycetaceae</taxon>
        <taxon>Streptomyces</taxon>
    </lineage>
</organism>
<keyword evidence="2" id="KW-1185">Reference proteome</keyword>
<comment type="caution">
    <text evidence="1">The sequence shown here is derived from an EMBL/GenBank/DDBJ whole genome shotgun (WGS) entry which is preliminary data.</text>
</comment>
<evidence type="ECO:0000313" key="2">
    <source>
        <dbReference type="Proteomes" id="UP001611162"/>
    </source>
</evidence>
<dbReference type="EMBL" id="JBIRRB010000022">
    <property type="protein sequence ID" value="MFI0915419.1"/>
    <property type="molecule type" value="Genomic_DNA"/>
</dbReference>
<proteinExistence type="predicted"/>
<reference evidence="1 2" key="1">
    <citation type="submission" date="2024-10" db="EMBL/GenBank/DDBJ databases">
        <title>The Natural Products Discovery Center: Release of the First 8490 Sequenced Strains for Exploring Actinobacteria Biosynthetic Diversity.</title>
        <authorList>
            <person name="Kalkreuter E."/>
            <person name="Kautsar S.A."/>
            <person name="Yang D."/>
            <person name="Bader C.D."/>
            <person name="Teijaro C.N."/>
            <person name="Fluegel L."/>
            <person name="Davis C.M."/>
            <person name="Simpson J.R."/>
            <person name="Lauterbach L."/>
            <person name="Steele A.D."/>
            <person name="Gui C."/>
            <person name="Meng S."/>
            <person name="Li G."/>
            <person name="Viehrig K."/>
            <person name="Ye F."/>
            <person name="Su P."/>
            <person name="Kiefer A.F."/>
            <person name="Nichols A."/>
            <person name="Cepeda A.J."/>
            <person name="Yan W."/>
            <person name="Fan B."/>
            <person name="Jiang Y."/>
            <person name="Adhikari A."/>
            <person name="Zheng C.-J."/>
            <person name="Schuster L."/>
            <person name="Cowan T.M."/>
            <person name="Smanski M.J."/>
            <person name="Chevrette M.G."/>
            <person name="De Carvalho L.P.S."/>
            <person name="Shen B."/>
        </authorList>
    </citation>
    <scope>NUCLEOTIDE SEQUENCE [LARGE SCALE GENOMIC DNA]</scope>
    <source>
        <strain evidence="1 2">NPDC020979</strain>
    </source>
</reference>
<dbReference type="Proteomes" id="UP001611162">
    <property type="component" value="Unassembled WGS sequence"/>
</dbReference>
<evidence type="ECO:0000313" key="1">
    <source>
        <dbReference type="EMBL" id="MFI0915419.1"/>
    </source>
</evidence>
<sequence length="602" mass="64330">MTAPRHGMEVPAMAMSTDELKNRLQNETFVLPGSALAIPAVDALFAEHLDGTLTLTGATLSDDTETGGGIVVSGHTTLPSATEQSTPLPVVVRFPCDTNRYVTGVEAEITYPRWAVESGRLQLDLTFLPEGFESLALRLATRENHDGNLVPFAGVAMDAVFPGAGRLRLVSAHEPSCAETIPSTHVLAGEFAPLSLSDLDALTRLPFARDVQLPPLPSEVTSILEALALADLRLTLDLSSRRIRAAWLDIHLAGSWPVVPGVLELTDVGASFSLTLPTEPARDASVTVTASAKIADTVTAAASITVPELILTTQVTTTVNLFPAAEQFLRAAGENMPRQGSHLSAVVDLRAKTYTLSFGVDAPWSIVPGALELTDLELTMSGAQGLPWSGTLHGALLVDDIPVELRASHEQGTWNIAGAAHDIHFARLADWLSRQHQITVPRPMAEFTLDELSVSCTKPQDGHADFALRFAGTLPVTDLLLNVDLTVSRTSQGWEWQGELLIDVPSDITAHHLMRFTIAFDTNPSATELTAHWSGTPGVPLADLARIFGLDPARLPPALSPVLTDVGLVHDTDGTRRSLVLNAGFEHLSFVLASTSPPMTDR</sequence>
<accession>A0ABW7TD01</accession>
<protein>
    <submittedName>
        <fullName evidence="1">Uncharacterized protein</fullName>
    </submittedName>
</protein>
<name>A0ABW7TD01_9ACTN</name>
<gene>
    <name evidence="1" type="ORF">ACH4TF_34100</name>
</gene>